<dbReference type="CDD" id="cd00761">
    <property type="entry name" value="Glyco_tranf_GTA_type"/>
    <property type="match status" value="1"/>
</dbReference>
<accession>A0ABT3B4H9</accession>
<dbReference type="Pfam" id="PF00535">
    <property type="entry name" value="Glycos_transf_2"/>
    <property type="match status" value="1"/>
</dbReference>
<keyword evidence="4" id="KW-1185">Reference proteome</keyword>
<dbReference type="InterPro" id="IPR050834">
    <property type="entry name" value="Glycosyltransf_2"/>
</dbReference>
<dbReference type="Proteomes" id="UP001526143">
    <property type="component" value="Unassembled WGS sequence"/>
</dbReference>
<proteinExistence type="predicted"/>
<evidence type="ECO:0000313" key="3">
    <source>
        <dbReference type="EMBL" id="MCV3216283.1"/>
    </source>
</evidence>
<dbReference type="RefSeq" id="WP_263747930.1">
    <property type="nucleotide sequence ID" value="NZ_JAOWRF010000320.1"/>
</dbReference>
<evidence type="ECO:0000256" key="1">
    <source>
        <dbReference type="SAM" id="Phobius"/>
    </source>
</evidence>
<organism evidence="3 4">
    <name type="scientific">Plectonema radiosum NIES-515</name>
    <dbReference type="NCBI Taxonomy" id="2986073"/>
    <lineage>
        <taxon>Bacteria</taxon>
        <taxon>Bacillati</taxon>
        <taxon>Cyanobacteriota</taxon>
        <taxon>Cyanophyceae</taxon>
        <taxon>Oscillatoriophycideae</taxon>
        <taxon>Oscillatoriales</taxon>
        <taxon>Microcoleaceae</taxon>
        <taxon>Plectonema</taxon>
    </lineage>
</organism>
<dbReference type="PANTHER" id="PTHR43685:SF12">
    <property type="entry name" value="GLYCOSYL TRANSFERASE FAMILY 2"/>
    <property type="match status" value="1"/>
</dbReference>
<sequence length="324" mass="36451">MKFSVVITTYNRLDLLRRAIDSAVNQTIECEVVVVDDCSSDDTEAYVKSLGSQVVYHRHEVNKGHAASVNTGVAKASGDWVKFLDDDDYLAATCLAEMKKAIAKHALSNELSSEKNSQAVICSCIAVQVDNNGEHLSRTPHLGPGLAFYIPQADIHYGMLLELLPFGTPVQVACRRDVFLKVGAWDSKLDANCDDIDCWIRIAEFGDAIFLNQCLSYRTIWAGAYNQKFSLQKRLDTNILMKEKIYAFVNEKHRSNIPALSDIKNYLKLHWAIVALKQRNINSIVQMLDLSVLSPMVFWLLLNAVFSRGRNQKNAHIQKFLLLN</sequence>
<name>A0ABT3B4H9_9CYAN</name>
<dbReference type="InterPro" id="IPR029044">
    <property type="entry name" value="Nucleotide-diphossugar_trans"/>
</dbReference>
<keyword evidence="1" id="KW-0812">Transmembrane</keyword>
<feature type="domain" description="Glycosyltransferase 2-like" evidence="2">
    <location>
        <begin position="4"/>
        <end position="106"/>
    </location>
</feature>
<gene>
    <name evidence="3" type="ORF">OGM63_22675</name>
</gene>
<dbReference type="SUPFAM" id="SSF53448">
    <property type="entry name" value="Nucleotide-diphospho-sugar transferases"/>
    <property type="match status" value="1"/>
</dbReference>
<dbReference type="EMBL" id="JAOWRF010000320">
    <property type="protein sequence ID" value="MCV3216283.1"/>
    <property type="molecule type" value="Genomic_DNA"/>
</dbReference>
<dbReference type="Gene3D" id="3.90.550.10">
    <property type="entry name" value="Spore Coat Polysaccharide Biosynthesis Protein SpsA, Chain A"/>
    <property type="match status" value="1"/>
</dbReference>
<comment type="caution">
    <text evidence="3">The sequence shown here is derived from an EMBL/GenBank/DDBJ whole genome shotgun (WGS) entry which is preliminary data.</text>
</comment>
<dbReference type="PANTHER" id="PTHR43685">
    <property type="entry name" value="GLYCOSYLTRANSFERASE"/>
    <property type="match status" value="1"/>
</dbReference>
<keyword evidence="1" id="KW-1133">Transmembrane helix</keyword>
<protein>
    <submittedName>
        <fullName evidence="3">Glycosyltransferase</fullName>
    </submittedName>
</protein>
<feature type="transmembrane region" description="Helical" evidence="1">
    <location>
        <begin position="284"/>
        <end position="306"/>
    </location>
</feature>
<evidence type="ECO:0000259" key="2">
    <source>
        <dbReference type="Pfam" id="PF00535"/>
    </source>
</evidence>
<evidence type="ECO:0000313" key="4">
    <source>
        <dbReference type="Proteomes" id="UP001526143"/>
    </source>
</evidence>
<reference evidence="3 4" key="1">
    <citation type="submission" date="2022-10" db="EMBL/GenBank/DDBJ databases">
        <title>Identification of biosynthetic pathway for the production of the potent trypsin inhibitor radiosumin.</title>
        <authorList>
            <person name="Fewer D.P."/>
            <person name="Delbaje E."/>
            <person name="Ouyang X."/>
            <person name="Agostino P.D."/>
            <person name="Wahlsten M."/>
            <person name="Jokela J."/>
            <person name="Permi P."/>
            <person name="Haapaniemi E."/>
            <person name="Koistinen H."/>
        </authorList>
    </citation>
    <scope>NUCLEOTIDE SEQUENCE [LARGE SCALE GENOMIC DNA]</scope>
    <source>
        <strain evidence="3 4">NIES-515</strain>
    </source>
</reference>
<keyword evidence="1" id="KW-0472">Membrane</keyword>
<dbReference type="InterPro" id="IPR001173">
    <property type="entry name" value="Glyco_trans_2-like"/>
</dbReference>